<evidence type="ECO:0008006" key="4">
    <source>
        <dbReference type="Google" id="ProtNLM"/>
    </source>
</evidence>
<reference evidence="2 3" key="1">
    <citation type="journal article" date="2015" name="Nature">
        <title>rRNA introns, odd ribosomes, and small enigmatic genomes across a large radiation of phyla.</title>
        <authorList>
            <person name="Brown C.T."/>
            <person name="Hug L.A."/>
            <person name="Thomas B.C."/>
            <person name="Sharon I."/>
            <person name="Castelle C.J."/>
            <person name="Singh A."/>
            <person name="Wilkins M.J."/>
            <person name="Williams K.H."/>
            <person name="Banfield J.F."/>
        </authorList>
    </citation>
    <scope>NUCLEOTIDE SEQUENCE [LARGE SCALE GENOMIC DNA]</scope>
</reference>
<organism evidence="2 3">
    <name type="scientific">Candidatus Gottesmanbacteria bacterium GW2011_GWA1_43_11</name>
    <dbReference type="NCBI Taxonomy" id="1618436"/>
    <lineage>
        <taxon>Bacteria</taxon>
        <taxon>Candidatus Gottesmaniibacteriota</taxon>
    </lineage>
</organism>
<comment type="caution">
    <text evidence="2">The sequence shown here is derived from an EMBL/GenBank/DDBJ whole genome shotgun (WGS) entry which is preliminary data.</text>
</comment>
<feature type="transmembrane region" description="Helical" evidence="1">
    <location>
        <begin position="90"/>
        <end position="110"/>
    </location>
</feature>
<protein>
    <recommendedName>
        <fullName evidence="4">Polymerase nucleotidyl transferase domain-containing protein</fullName>
    </recommendedName>
</protein>
<evidence type="ECO:0000313" key="2">
    <source>
        <dbReference type="EMBL" id="KKS85559.1"/>
    </source>
</evidence>
<keyword evidence="1" id="KW-0472">Membrane</keyword>
<dbReference type="STRING" id="1618436.UV59_C0006G0015"/>
<name>A0A0G1CJ86_9BACT</name>
<keyword evidence="1" id="KW-0812">Transmembrane</keyword>
<evidence type="ECO:0000313" key="3">
    <source>
        <dbReference type="Proteomes" id="UP000034543"/>
    </source>
</evidence>
<sequence length="292" mass="34723">MTKTAQSILATVSYSDIFEYPLTREELWKYYIGNAASYQSFTQELSRLLAQKKLLKQDNYYVLPARKYLTQERNERRIAAQLKLPVARKVARLLGVIPSVWCVGISGALAMHNTPEDDDIDLFIITAPSTLWFTRLLITVTLDLLKWRRRPDDVIVKDKVCLNMFVSADRLELPRRQQDLYGAHELAQLVPLVNKKNTYEQLLARNKWVHKFLPHFKSFQLQQDYLRSSMSLFVWVEAVCYRWQLWYMRLRRTRELVHRQLLQLHPVDARLWVRDEYKLRLSRFKIKSSVAF</sequence>
<accession>A0A0G1CJ86</accession>
<evidence type="ECO:0000256" key="1">
    <source>
        <dbReference type="SAM" id="Phobius"/>
    </source>
</evidence>
<dbReference type="EMBL" id="LCFB01000006">
    <property type="protein sequence ID" value="KKS85559.1"/>
    <property type="molecule type" value="Genomic_DNA"/>
</dbReference>
<feature type="transmembrane region" description="Helical" evidence="1">
    <location>
        <begin position="122"/>
        <end position="145"/>
    </location>
</feature>
<proteinExistence type="predicted"/>
<dbReference type="AlphaFoldDB" id="A0A0G1CJ86"/>
<keyword evidence="1" id="KW-1133">Transmembrane helix</keyword>
<gene>
    <name evidence="2" type="ORF">UV59_C0006G0015</name>
</gene>
<dbReference type="Proteomes" id="UP000034543">
    <property type="component" value="Unassembled WGS sequence"/>
</dbReference>